<dbReference type="Gene3D" id="3.80.10.10">
    <property type="entry name" value="Ribonuclease Inhibitor"/>
    <property type="match status" value="1"/>
</dbReference>
<organism evidence="3 4">
    <name type="scientific">Deinandra increscens subsp. villosa</name>
    <dbReference type="NCBI Taxonomy" id="3103831"/>
    <lineage>
        <taxon>Eukaryota</taxon>
        <taxon>Viridiplantae</taxon>
        <taxon>Streptophyta</taxon>
        <taxon>Embryophyta</taxon>
        <taxon>Tracheophyta</taxon>
        <taxon>Spermatophyta</taxon>
        <taxon>Magnoliopsida</taxon>
        <taxon>eudicotyledons</taxon>
        <taxon>Gunneridae</taxon>
        <taxon>Pentapetalae</taxon>
        <taxon>asterids</taxon>
        <taxon>campanulids</taxon>
        <taxon>Asterales</taxon>
        <taxon>Asteraceae</taxon>
        <taxon>Asteroideae</taxon>
        <taxon>Heliantheae alliance</taxon>
        <taxon>Madieae</taxon>
        <taxon>Madiinae</taxon>
        <taxon>Deinandra</taxon>
    </lineage>
</organism>
<dbReference type="PANTHER" id="PTHR31639">
    <property type="entry name" value="F-BOX PROTEIN-LIKE"/>
    <property type="match status" value="1"/>
</dbReference>
<evidence type="ECO:0000313" key="4">
    <source>
        <dbReference type="Proteomes" id="UP001408789"/>
    </source>
</evidence>
<name>A0AAP0GNA3_9ASTR</name>
<dbReference type="Pfam" id="PF00646">
    <property type="entry name" value="F-box"/>
    <property type="match status" value="1"/>
</dbReference>
<evidence type="ECO:0008006" key="5">
    <source>
        <dbReference type="Google" id="ProtNLM"/>
    </source>
</evidence>
<dbReference type="InterPro" id="IPR053781">
    <property type="entry name" value="F-box_AtFBL13-like"/>
</dbReference>
<feature type="domain" description="F-box" evidence="1">
    <location>
        <begin position="11"/>
        <end position="49"/>
    </location>
</feature>
<dbReference type="InterPro" id="IPR001810">
    <property type="entry name" value="F-box_dom"/>
</dbReference>
<evidence type="ECO:0000259" key="1">
    <source>
        <dbReference type="Pfam" id="PF00646"/>
    </source>
</evidence>
<proteinExistence type="predicted"/>
<protein>
    <recommendedName>
        <fullName evidence="5">F-box domain-containing protein</fullName>
    </recommendedName>
</protein>
<dbReference type="AlphaFoldDB" id="A0AAP0GNA3"/>
<feature type="domain" description="F-box/LRR-repeat protein 15/At3g58940/PEG3-like LRR" evidence="2">
    <location>
        <begin position="120"/>
        <end position="241"/>
    </location>
</feature>
<dbReference type="CDD" id="cd22160">
    <property type="entry name" value="F-box_AtFBL13-like"/>
    <property type="match status" value="1"/>
</dbReference>
<reference evidence="3 4" key="1">
    <citation type="submission" date="2024-04" db="EMBL/GenBank/DDBJ databases">
        <title>The reference genome of an endangered Asteraceae, Deinandra increscens subsp. villosa, native to the Central Coast of California.</title>
        <authorList>
            <person name="Guilliams M."/>
            <person name="Hasenstab-Lehman K."/>
            <person name="Meyer R."/>
            <person name="Mcevoy S."/>
        </authorList>
    </citation>
    <scope>NUCLEOTIDE SEQUENCE [LARGE SCALE GENOMIC DNA]</scope>
    <source>
        <tissue evidence="3">Leaf</tissue>
    </source>
</reference>
<dbReference type="SUPFAM" id="SSF81383">
    <property type="entry name" value="F-box domain"/>
    <property type="match status" value="1"/>
</dbReference>
<accession>A0AAP0GNA3</accession>
<evidence type="ECO:0000313" key="3">
    <source>
        <dbReference type="EMBL" id="KAK9054434.1"/>
    </source>
</evidence>
<gene>
    <name evidence="3" type="ORF">SSX86_025512</name>
</gene>
<dbReference type="Proteomes" id="UP001408789">
    <property type="component" value="Unassembled WGS sequence"/>
</dbReference>
<keyword evidence="4" id="KW-1185">Reference proteome</keyword>
<dbReference type="InterPro" id="IPR032675">
    <property type="entry name" value="LRR_dom_sf"/>
</dbReference>
<dbReference type="PANTHER" id="PTHR31639:SF315">
    <property type="entry name" value="LEUCINE-RICH REPEAT DOMAIN SUPERFAMILY, F-BOX-LIKE DOMAIN SUPERFAMILY"/>
    <property type="match status" value="1"/>
</dbReference>
<dbReference type="InterPro" id="IPR036047">
    <property type="entry name" value="F-box-like_dom_sf"/>
</dbReference>
<evidence type="ECO:0000259" key="2">
    <source>
        <dbReference type="Pfam" id="PF24758"/>
    </source>
</evidence>
<dbReference type="EMBL" id="JBCNJP010000025">
    <property type="protein sequence ID" value="KAK9054434.1"/>
    <property type="molecule type" value="Genomic_DNA"/>
</dbReference>
<comment type="caution">
    <text evidence="3">The sequence shown here is derived from an EMBL/GenBank/DDBJ whole genome shotgun (WGS) entry which is preliminary data.</text>
</comment>
<dbReference type="InterPro" id="IPR055411">
    <property type="entry name" value="LRR_FXL15/At3g58940/PEG3-like"/>
</dbReference>
<sequence length="388" mass="45124">MKRKRSALDTISTLPEIILETILCFLPTKEAARTSILSREWRYKWTKIPKLEFYLSDVSKEITEEKQVEGEENGRACKPFCDLLQILKLHKGPIHEFIIEIDLDYDLYAFDQIILYLSKNHTVKKLTISGGDGTYWDYLPVSVFSLHHLTNLNLCCFNIDSQQIFNEYGSLRSLSLDTIDICFKSLLDLLSNCPPLKSLTLFIVHTNISGGDCTIIRLFECLPSIEHLTTMGDHFEWLVVDSVPQEHPALLVHLKYFYFKDICFAGGCGLPFLLVVIKCSPNLQKIKLEVKPYHNYDEKEEYSVVWKEYSDVWLENLIELEIERFCNLKLEMEFVKFILARSPKLKKLRIKCKLSLEESMEQRMEMLEVLLQAPCVSKVLIYVSELLL</sequence>
<dbReference type="Pfam" id="PF24758">
    <property type="entry name" value="LRR_At5g56370"/>
    <property type="match status" value="1"/>
</dbReference>
<dbReference type="SUPFAM" id="SSF52047">
    <property type="entry name" value="RNI-like"/>
    <property type="match status" value="1"/>
</dbReference>